<reference evidence="5" key="1">
    <citation type="journal article" date="2017" name="Nat. Commun.">
        <title>The asparagus genome sheds light on the origin and evolution of a young Y chromosome.</title>
        <authorList>
            <person name="Harkess A."/>
            <person name="Zhou J."/>
            <person name="Xu C."/>
            <person name="Bowers J.E."/>
            <person name="Van der Hulst R."/>
            <person name="Ayyampalayam S."/>
            <person name="Mercati F."/>
            <person name="Riccardi P."/>
            <person name="McKain M.R."/>
            <person name="Kakrana A."/>
            <person name="Tang H."/>
            <person name="Ray J."/>
            <person name="Groenendijk J."/>
            <person name="Arikit S."/>
            <person name="Mathioni S.M."/>
            <person name="Nakano M."/>
            <person name="Shan H."/>
            <person name="Telgmann-Rauber A."/>
            <person name="Kanno A."/>
            <person name="Yue Z."/>
            <person name="Chen H."/>
            <person name="Li W."/>
            <person name="Chen Y."/>
            <person name="Xu X."/>
            <person name="Zhang Y."/>
            <person name="Luo S."/>
            <person name="Chen H."/>
            <person name="Gao J."/>
            <person name="Mao Z."/>
            <person name="Pires J.C."/>
            <person name="Luo M."/>
            <person name="Kudrna D."/>
            <person name="Wing R.A."/>
            <person name="Meyers B.C."/>
            <person name="Yi K."/>
            <person name="Kong H."/>
            <person name="Lavrijsen P."/>
            <person name="Sunseri F."/>
            <person name="Falavigna A."/>
            <person name="Ye Y."/>
            <person name="Leebens-Mack J.H."/>
            <person name="Chen G."/>
        </authorList>
    </citation>
    <scope>NUCLEOTIDE SEQUENCE [LARGE SCALE GENOMIC DNA]</scope>
    <source>
        <strain evidence="5">cv. DH0086</strain>
    </source>
</reference>
<feature type="region of interest" description="Disordered" evidence="2">
    <location>
        <begin position="235"/>
        <end position="271"/>
    </location>
</feature>
<comment type="similarity">
    <text evidence="1">Belongs to the fantastic four family.</text>
</comment>
<dbReference type="Pfam" id="PF11250">
    <property type="entry name" value="FAF"/>
    <property type="match status" value="1"/>
</dbReference>
<dbReference type="PANTHER" id="PTHR33155:SF9">
    <property type="entry name" value="FANTASTIC FOUR-LIKE PROTEIN (DUF3049)"/>
    <property type="match status" value="1"/>
</dbReference>
<dbReference type="AlphaFoldDB" id="A0A5P1E485"/>
<evidence type="ECO:0000313" key="5">
    <source>
        <dbReference type="Proteomes" id="UP000243459"/>
    </source>
</evidence>
<dbReference type="InterPro" id="IPR046431">
    <property type="entry name" value="FAF_dom"/>
</dbReference>
<gene>
    <name evidence="4" type="ORF">A4U43_C09F650</name>
</gene>
<dbReference type="OMA" id="NEECGPW"/>
<dbReference type="PANTHER" id="PTHR33155">
    <property type="entry name" value="FANTASTIC FOUR-LIKE PROTEIN (DUF3049)"/>
    <property type="match status" value="1"/>
</dbReference>
<dbReference type="Proteomes" id="UP000243459">
    <property type="component" value="Chromosome 9"/>
</dbReference>
<keyword evidence="5" id="KW-1185">Reference proteome</keyword>
<evidence type="ECO:0000259" key="3">
    <source>
        <dbReference type="Pfam" id="PF11250"/>
    </source>
</evidence>
<evidence type="ECO:0000313" key="4">
    <source>
        <dbReference type="EMBL" id="ONK57451.1"/>
    </source>
</evidence>
<proteinExistence type="inferred from homology"/>
<evidence type="ECO:0000256" key="1">
    <source>
        <dbReference type="ARBA" id="ARBA00008690"/>
    </source>
</evidence>
<feature type="compositionally biased region" description="Acidic residues" evidence="2">
    <location>
        <begin position="240"/>
        <end position="265"/>
    </location>
</feature>
<evidence type="ECO:0000256" key="2">
    <source>
        <dbReference type="SAM" id="MobiDB-lite"/>
    </source>
</evidence>
<dbReference type="OrthoDB" id="676808at2759"/>
<dbReference type="EMBL" id="CM007389">
    <property type="protein sequence ID" value="ONK57451.1"/>
    <property type="molecule type" value="Genomic_DNA"/>
</dbReference>
<name>A0A5P1E485_ASPOF</name>
<feature type="region of interest" description="Disordered" evidence="2">
    <location>
        <begin position="53"/>
        <end position="82"/>
    </location>
</feature>
<feature type="domain" description="FAF" evidence="3">
    <location>
        <begin position="181"/>
        <end position="234"/>
    </location>
</feature>
<dbReference type="Gramene" id="ONK57451">
    <property type="protein sequence ID" value="ONK57451"/>
    <property type="gene ID" value="A4U43_C09F650"/>
</dbReference>
<sequence>MAACGSLRSLFENPLPENPTLIESLSSWSNHKPMKPIEVSSFAEIFGELYFQEKPAPPPLSPPALDQDTQSNISESDTKHAQAPENLTLDSLLCLPKNRYRCDLKANDGFSTKNSESLQLCTEGLGSESSDDVDDLMDSGDDWRSCGRRMEIGRRPLMYSGGINGYSRSCWDVKTSKNGREFPPPISSIGKSGKPCVCFKSFREDGRFILREIRIPNQELLRASREDGRLKLQFVRPDEDIAEGEEEGEIEEEDEEKASESENDQQIDFGF</sequence>
<accession>A0A5P1E485</accession>
<protein>
    <recommendedName>
        <fullName evidence="3">FAF domain-containing protein</fullName>
    </recommendedName>
</protein>
<dbReference type="InterPro" id="IPR021410">
    <property type="entry name" value="FAF"/>
</dbReference>
<organism evidence="4 5">
    <name type="scientific">Asparagus officinalis</name>
    <name type="common">Garden asparagus</name>
    <dbReference type="NCBI Taxonomy" id="4686"/>
    <lineage>
        <taxon>Eukaryota</taxon>
        <taxon>Viridiplantae</taxon>
        <taxon>Streptophyta</taxon>
        <taxon>Embryophyta</taxon>
        <taxon>Tracheophyta</taxon>
        <taxon>Spermatophyta</taxon>
        <taxon>Magnoliopsida</taxon>
        <taxon>Liliopsida</taxon>
        <taxon>Asparagales</taxon>
        <taxon>Asparagaceae</taxon>
        <taxon>Asparagoideae</taxon>
        <taxon>Asparagus</taxon>
    </lineage>
</organism>